<dbReference type="GeneID" id="2912311"/>
<dbReference type="eggNOG" id="KOG0676">
    <property type="taxonomic scope" value="Eukaryota"/>
</dbReference>
<evidence type="ECO:0000313" key="7">
    <source>
        <dbReference type="EMBL" id="AOW04985.1"/>
    </source>
</evidence>
<dbReference type="SMART" id="SM00268">
    <property type="entry name" value="ACTIN"/>
    <property type="match status" value="1"/>
</dbReference>
<keyword evidence="4" id="KW-0067">ATP-binding</keyword>
<dbReference type="InterPro" id="IPR020902">
    <property type="entry name" value="Actin/actin-like_CS"/>
</dbReference>
<evidence type="ECO:0000256" key="3">
    <source>
        <dbReference type="ARBA" id="ARBA00022741"/>
    </source>
</evidence>
<dbReference type="FunFam" id="3.90.640.10:FF:000015">
    <property type="entry name" value="Actin-like protein"/>
    <property type="match status" value="1"/>
</dbReference>
<dbReference type="Gene3D" id="3.90.640.10">
    <property type="entry name" value="Actin, Chain A, domain 4"/>
    <property type="match status" value="1"/>
</dbReference>
<dbReference type="Proteomes" id="UP000256601">
    <property type="component" value="Unassembled WGS sequence"/>
</dbReference>
<dbReference type="Proteomes" id="UP000182444">
    <property type="component" value="Chromosome 1E"/>
</dbReference>
<dbReference type="PANTHER" id="PTHR11937">
    <property type="entry name" value="ACTIN"/>
    <property type="match status" value="1"/>
</dbReference>
<organism evidence="7 9">
    <name type="scientific">Yarrowia lipolytica</name>
    <name type="common">Candida lipolytica</name>
    <dbReference type="NCBI Taxonomy" id="4952"/>
    <lineage>
        <taxon>Eukaryota</taxon>
        <taxon>Fungi</taxon>
        <taxon>Dikarya</taxon>
        <taxon>Ascomycota</taxon>
        <taxon>Saccharomycotina</taxon>
        <taxon>Dipodascomycetes</taxon>
        <taxon>Dipodascales</taxon>
        <taxon>Dipodascales incertae sedis</taxon>
        <taxon>Yarrowia</taxon>
    </lineage>
</organism>
<protein>
    <submittedName>
        <fullName evidence="8">Actin family</fullName>
    </submittedName>
</protein>
<dbReference type="CDD" id="cd10216">
    <property type="entry name" value="ASKHA_NBD_Arp1"/>
    <property type="match status" value="1"/>
</dbReference>
<dbReference type="FunFam" id="3.30.420.40:FF:000018">
    <property type="entry name" value="Actin-like protein (Centractin)"/>
    <property type="match status" value="1"/>
</dbReference>
<reference evidence="7 9" key="1">
    <citation type="journal article" date="2016" name="PLoS ONE">
        <title>Sequence Assembly of Yarrowia lipolytica Strain W29/CLIB89 Shows Transposable Element Diversity.</title>
        <authorList>
            <person name="Magnan C."/>
            <person name="Yu J."/>
            <person name="Chang I."/>
            <person name="Jahn E."/>
            <person name="Kanomata Y."/>
            <person name="Wu J."/>
            <person name="Zeller M."/>
            <person name="Oakes M."/>
            <person name="Baldi P."/>
            <person name="Sandmeyer S."/>
        </authorList>
    </citation>
    <scope>NUCLEOTIDE SEQUENCE [LARGE SCALE GENOMIC DNA]</scope>
    <source>
        <strain evidence="7">CLIB89</strain>
        <strain evidence="9">CLIB89(W29)</strain>
    </source>
</reference>
<name>A0A1H6Q195_YARLL</name>
<accession>A0A1H6Q195</accession>
<evidence type="ECO:0000313" key="10">
    <source>
        <dbReference type="Proteomes" id="UP000256601"/>
    </source>
</evidence>
<dbReference type="InterPro" id="IPR004000">
    <property type="entry name" value="Actin"/>
</dbReference>
<evidence type="ECO:0000313" key="8">
    <source>
        <dbReference type="EMBL" id="RDW25069.1"/>
    </source>
</evidence>
<dbReference type="KEGG" id="yli:2912311"/>
<dbReference type="PROSITE" id="PS01132">
    <property type="entry name" value="ACTINS_ACT_LIKE"/>
    <property type="match status" value="1"/>
</dbReference>
<dbReference type="RefSeq" id="XP_503580.1">
    <property type="nucleotide sequence ID" value="XM_503580.1"/>
</dbReference>
<dbReference type="GO" id="GO:0005524">
    <property type="term" value="F:ATP binding"/>
    <property type="evidence" value="ECO:0007669"/>
    <property type="project" value="UniProtKB-KW"/>
</dbReference>
<evidence type="ECO:0000256" key="1">
    <source>
        <dbReference type="ARBA" id="ARBA00004245"/>
    </source>
</evidence>
<evidence type="ECO:0000256" key="5">
    <source>
        <dbReference type="ARBA" id="ARBA00023212"/>
    </source>
</evidence>
<dbReference type="EMBL" id="KZ859013">
    <property type="protein sequence ID" value="RDW25069.1"/>
    <property type="molecule type" value="Genomic_DNA"/>
</dbReference>
<evidence type="ECO:0000256" key="4">
    <source>
        <dbReference type="ARBA" id="ARBA00022840"/>
    </source>
</evidence>
<dbReference type="VEuPathDB" id="FungiDB:YALI1_E06178g"/>
<dbReference type="Pfam" id="PF00022">
    <property type="entry name" value="Actin"/>
    <property type="match status" value="1"/>
</dbReference>
<dbReference type="AlphaFoldDB" id="A0A1H6Q195"/>
<dbReference type="InterPro" id="IPR043129">
    <property type="entry name" value="ATPase_NBD"/>
</dbReference>
<keyword evidence="5" id="KW-0206">Cytoskeleton</keyword>
<comment type="similarity">
    <text evidence="6">Belongs to the actin family. ARP1 subfamily.</text>
</comment>
<dbReference type="VEuPathDB" id="FungiDB:YALI0_E05335g"/>
<comment type="subcellular location">
    <subcellularLocation>
        <location evidence="1">Cytoplasm</location>
        <location evidence="1">Cytoskeleton</location>
    </subcellularLocation>
</comment>
<gene>
    <name evidence="8" type="ORF">B0I71DRAFT_133208</name>
    <name evidence="7" type="ORF">YALI1_E06178g</name>
</gene>
<keyword evidence="3" id="KW-0547">Nucleotide-binding</keyword>
<dbReference type="GO" id="GO:0005856">
    <property type="term" value="C:cytoskeleton"/>
    <property type="evidence" value="ECO:0007669"/>
    <property type="project" value="UniProtKB-SubCell"/>
</dbReference>
<dbReference type="OrthoDB" id="5132116at2759"/>
<sequence length="394" mass="43711">MSSFEKVLLNQPVVFDNGSGTIKAGYAGEELPKTFFPACVGRTKHTRVMAGSMEGDTFVGNKIQEVRGLLKLKYPMEHGIVTDWDDMERIWHHVYNNELNILSEDHPLLLTEAPLNPRSNRDRAAQIFFETFNVPALYVSIQAVLALYASGKTTGLVVDSGDGVTHAVPVYEGFSINSAIQRIDIAGRDVTEYLQLLLRKSGTVLQTSAEKEVVRTIKEKLCYVAADPKREEKDWVASGGIRDIEQQRPGSAGGSISTVFKLPDGKDIYIGPERFRAPEIMFNPEIIGSEYNSLPQIVADAIARTDLDLRAGLYGSMLLSGGNTLMRGMGDRLLTELKGLAPKDTKIKIYAPPERKYSTWIGGSILAGLSTFKKMWFTVDEWHENPDIIHTKCL</sequence>
<proteinExistence type="inferred from homology"/>
<keyword evidence="2" id="KW-0963">Cytoplasm</keyword>
<reference evidence="8 10" key="2">
    <citation type="submission" date="2018-07" db="EMBL/GenBank/DDBJ databases">
        <title>Draft Genome Assemblies for Five Robust Yarrowia lipolytica Strains Exhibiting High Lipid Production and Pentose Sugar Utilization and Sugar Alcohol Secretion from Undetoxified Lignocellulosic Biomass Hydrolysates.</title>
        <authorList>
            <consortium name="DOE Joint Genome Institute"/>
            <person name="Walker C."/>
            <person name="Ryu S."/>
            <person name="Na H."/>
            <person name="Zane M."/>
            <person name="LaButti K."/>
            <person name="Lipzen A."/>
            <person name="Haridas S."/>
            <person name="Barry K."/>
            <person name="Grigoriev I.V."/>
            <person name="Quarterman J."/>
            <person name="Slininger P."/>
            <person name="Dien B."/>
            <person name="Trinh C.T."/>
        </authorList>
    </citation>
    <scope>NUCLEOTIDE SEQUENCE [LARGE SCALE GENOMIC DNA]</scope>
    <source>
        <strain evidence="8 10">YB392</strain>
    </source>
</reference>
<evidence type="ECO:0000313" key="9">
    <source>
        <dbReference type="Proteomes" id="UP000182444"/>
    </source>
</evidence>
<dbReference type="PRINTS" id="PR00190">
    <property type="entry name" value="ACTIN"/>
</dbReference>
<evidence type="ECO:0000256" key="6">
    <source>
        <dbReference type="ARBA" id="ARBA00038483"/>
    </source>
</evidence>
<dbReference type="OMA" id="YTTWTGG"/>
<dbReference type="EMBL" id="CP017557">
    <property type="protein sequence ID" value="AOW04985.1"/>
    <property type="molecule type" value="Genomic_DNA"/>
</dbReference>
<evidence type="ECO:0000256" key="2">
    <source>
        <dbReference type="ARBA" id="ARBA00022490"/>
    </source>
</evidence>
<dbReference type="Gene3D" id="3.30.420.40">
    <property type="match status" value="2"/>
</dbReference>
<dbReference type="SUPFAM" id="SSF53067">
    <property type="entry name" value="Actin-like ATPase domain"/>
    <property type="match status" value="2"/>
</dbReference>